<organism evidence="2 3">
    <name type="scientific">Eumeta variegata</name>
    <name type="common">Bagworm moth</name>
    <name type="synonym">Eumeta japonica</name>
    <dbReference type="NCBI Taxonomy" id="151549"/>
    <lineage>
        <taxon>Eukaryota</taxon>
        <taxon>Metazoa</taxon>
        <taxon>Ecdysozoa</taxon>
        <taxon>Arthropoda</taxon>
        <taxon>Hexapoda</taxon>
        <taxon>Insecta</taxon>
        <taxon>Pterygota</taxon>
        <taxon>Neoptera</taxon>
        <taxon>Endopterygota</taxon>
        <taxon>Lepidoptera</taxon>
        <taxon>Glossata</taxon>
        <taxon>Ditrysia</taxon>
        <taxon>Tineoidea</taxon>
        <taxon>Psychidae</taxon>
        <taxon>Oiketicinae</taxon>
        <taxon>Eumeta</taxon>
    </lineage>
</organism>
<dbReference type="AlphaFoldDB" id="A0A4C1XPF8"/>
<reference evidence="2 3" key="1">
    <citation type="journal article" date="2019" name="Commun. Biol.">
        <title>The bagworm genome reveals a unique fibroin gene that provides high tensile strength.</title>
        <authorList>
            <person name="Kono N."/>
            <person name="Nakamura H."/>
            <person name="Ohtoshi R."/>
            <person name="Tomita M."/>
            <person name="Numata K."/>
            <person name="Arakawa K."/>
        </authorList>
    </citation>
    <scope>NUCLEOTIDE SEQUENCE [LARGE SCALE GENOMIC DNA]</scope>
</reference>
<protein>
    <submittedName>
        <fullName evidence="2">Uncharacterized protein</fullName>
    </submittedName>
</protein>
<feature type="compositionally biased region" description="Basic residues" evidence="1">
    <location>
        <begin position="106"/>
        <end position="117"/>
    </location>
</feature>
<name>A0A4C1XPF8_EUMVA</name>
<dbReference type="EMBL" id="BGZK01000912">
    <property type="protein sequence ID" value="GBP64882.1"/>
    <property type="molecule type" value="Genomic_DNA"/>
</dbReference>
<evidence type="ECO:0000313" key="2">
    <source>
        <dbReference type="EMBL" id="GBP64882.1"/>
    </source>
</evidence>
<keyword evidence="3" id="KW-1185">Reference proteome</keyword>
<feature type="region of interest" description="Disordered" evidence="1">
    <location>
        <begin position="1"/>
        <end position="26"/>
    </location>
</feature>
<proteinExistence type="predicted"/>
<accession>A0A4C1XPF8</accession>
<dbReference type="Proteomes" id="UP000299102">
    <property type="component" value="Unassembled WGS sequence"/>
</dbReference>
<evidence type="ECO:0000313" key="3">
    <source>
        <dbReference type="Proteomes" id="UP000299102"/>
    </source>
</evidence>
<feature type="compositionally biased region" description="Basic residues" evidence="1">
    <location>
        <begin position="1"/>
        <end position="11"/>
    </location>
</feature>
<sequence>MRTGKRNRHRRPDSPDPNPKSKRDDIAINKSADLKFLLENNAVLSRRTKKRKFKHSCRIHAVGASSSRRANVFIWNRVADESKVNAVALSAPPDLVDAGPSARPSHSGKKRKISKSRRFTPFKARQTMTHARRRPNKGFSNFPKRVEQTDERIDRVGLVIGSHGNSLCGHGTTNKNYSLLVLAATNCDDTVHAQHTQLSVFRARRAPGAARASVTSGR</sequence>
<gene>
    <name evidence="2" type="ORF">EVAR_49815_1</name>
</gene>
<feature type="region of interest" description="Disordered" evidence="1">
    <location>
        <begin position="97"/>
        <end position="117"/>
    </location>
</feature>
<comment type="caution">
    <text evidence="2">The sequence shown here is derived from an EMBL/GenBank/DDBJ whole genome shotgun (WGS) entry which is preliminary data.</text>
</comment>
<evidence type="ECO:0000256" key="1">
    <source>
        <dbReference type="SAM" id="MobiDB-lite"/>
    </source>
</evidence>